<proteinExistence type="predicted"/>
<dbReference type="GeneID" id="78506237"/>
<keyword evidence="3" id="KW-0997">Cell inner membrane</keyword>
<organism evidence="7 8">
    <name type="scientific">Megamonas hypermegale</name>
    <dbReference type="NCBI Taxonomy" id="158847"/>
    <lineage>
        <taxon>Bacteria</taxon>
        <taxon>Bacillati</taxon>
        <taxon>Bacillota</taxon>
        <taxon>Negativicutes</taxon>
        <taxon>Selenomonadales</taxon>
        <taxon>Selenomonadaceae</taxon>
        <taxon>Megamonas</taxon>
    </lineage>
</organism>
<keyword evidence="8" id="KW-1185">Reference proteome</keyword>
<dbReference type="eggNOG" id="COG1560">
    <property type="taxonomic scope" value="Bacteria"/>
</dbReference>
<dbReference type="RefSeq" id="WP_027890152.1">
    <property type="nucleotide sequence ID" value="NZ_LT906446.1"/>
</dbReference>
<gene>
    <name evidence="7" type="primary">htrB_1</name>
    <name evidence="7" type="ORF">SAMEA4364220_00195</name>
</gene>
<name>A0A239T9W7_9FIRM</name>
<evidence type="ECO:0000256" key="5">
    <source>
        <dbReference type="ARBA" id="ARBA00023136"/>
    </source>
</evidence>
<dbReference type="GO" id="GO:0005886">
    <property type="term" value="C:plasma membrane"/>
    <property type="evidence" value="ECO:0007669"/>
    <property type="project" value="UniProtKB-SubCell"/>
</dbReference>
<dbReference type="AlphaFoldDB" id="A0A239T9W7"/>
<dbReference type="Pfam" id="PF03279">
    <property type="entry name" value="Lip_A_acyltrans"/>
    <property type="match status" value="1"/>
</dbReference>
<evidence type="ECO:0000256" key="6">
    <source>
        <dbReference type="ARBA" id="ARBA00023315"/>
    </source>
</evidence>
<evidence type="ECO:0000256" key="1">
    <source>
        <dbReference type="ARBA" id="ARBA00004533"/>
    </source>
</evidence>
<dbReference type="EC" id="2.3.1.-" evidence="7"/>
<evidence type="ECO:0000256" key="4">
    <source>
        <dbReference type="ARBA" id="ARBA00022679"/>
    </source>
</evidence>
<protein>
    <submittedName>
        <fullName evidence="7">Lipid A biosynthesis lauroyl acyltransferase</fullName>
        <ecNumber evidence="7">2.3.1.-</ecNumber>
    </submittedName>
</protein>
<evidence type="ECO:0000256" key="2">
    <source>
        <dbReference type="ARBA" id="ARBA00022475"/>
    </source>
</evidence>
<evidence type="ECO:0000313" key="7">
    <source>
        <dbReference type="EMBL" id="SNU94319.1"/>
    </source>
</evidence>
<dbReference type="Proteomes" id="UP000215383">
    <property type="component" value="Chromosome 1"/>
</dbReference>
<dbReference type="InterPro" id="IPR004960">
    <property type="entry name" value="LipA_acyltrans"/>
</dbReference>
<dbReference type="PANTHER" id="PTHR30606:SF10">
    <property type="entry name" value="PHOSPHATIDYLINOSITOL MANNOSIDE ACYLTRANSFERASE"/>
    <property type="match status" value="1"/>
</dbReference>
<evidence type="ECO:0000313" key="8">
    <source>
        <dbReference type="Proteomes" id="UP000215383"/>
    </source>
</evidence>
<dbReference type="CDD" id="cd07984">
    <property type="entry name" value="LPLAT_LABLAT-like"/>
    <property type="match status" value="1"/>
</dbReference>
<accession>A0A239T9W7</accession>
<comment type="subcellular location">
    <subcellularLocation>
        <location evidence="1">Cell inner membrane</location>
    </subcellularLocation>
</comment>
<dbReference type="EMBL" id="LT906446">
    <property type="protein sequence ID" value="SNU94319.1"/>
    <property type="molecule type" value="Genomic_DNA"/>
</dbReference>
<dbReference type="PANTHER" id="PTHR30606">
    <property type="entry name" value="LIPID A BIOSYNTHESIS LAUROYL ACYLTRANSFERASE"/>
    <property type="match status" value="1"/>
</dbReference>
<reference evidence="7 8" key="1">
    <citation type="submission" date="2017-06" db="EMBL/GenBank/DDBJ databases">
        <authorList>
            <consortium name="Pathogen Informatics"/>
        </authorList>
    </citation>
    <scope>NUCLEOTIDE SEQUENCE [LARGE SCALE GENOMIC DNA]</scope>
    <source>
        <strain evidence="7 8">NCTC10570</strain>
    </source>
</reference>
<dbReference type="GO" id="GO:0009247">
    <property type="term" value="P:glycolipid biosynthetic process"/>
    <property type="evidence" value="ECO:0007669"/>
    <property type="project" value="UniProtKB-ARBA"/>
</dbReference>
<keyword evidence="5" id="KW-0472">Membrane</keyword>
<keyword evidence="2" id="KW-1003">Cell membrane</keyword>
<dbReference type="GO" id="GO:0016746">
    <property type="term" value="F:acyltransferase activity"/>
    <property type="evidence" value="ECO:0007669"/>
    <property type="project" value="UniProtKB-KW"/>
</dbReference>
<keyword evidence="6 7" id="KW-0012">Acyltransferase</keyword>
<evidence type="ECO:0000256" key="3">
    <source>
        <dbReference type="ARBA" id="ARBA00022519"/>
    </source>
</evidence>
<keyword evidence="4 7" id="KW-0808">Transferase</keyword>
<sequence>MLYHSLVLLSNICCVLPEGFTRFIGKIIGNLTWYLVPKKRKVMAVNNIKRCLKVDEVRANQIAKKSWTRFGPMVMEVLRFKVICRDIEKYVTIIGEENIKKAMECDVGGVIATAHSGNWEIIGAALTHKGMKIAGVAQHQRNEQVNQFINYCRAFTGMHITDKLDIKDMMKMLSKKYFIGLIMDQDGGSTGIMMPVFGYEASCVQGPAVMSRFKNAPILPAFITQDRPGHHILTIGEPVFTMRTKDKKQDIYNTMYDLTKMVEEHIKRYPEEWFWLHDRWKYAERKKKEANNLQ</sequence>